<keyword evidence="6" id="KW-0598">Phosphotransferase system</keyword>
<dbReference type="FunFam" id="3.40.930.10:FF:000009">
    <property type="entry name" value="PTS system, fructose specific IIABC component"/>
    <property type="match status" value="1"/>
</dbReference>
<proteinExistence type="predicted"/>
<accession>A0A8J6I3N5</accession>
<evidence type="ECO:0000256" key="6">
    <source>
        <dbReference type="ARBA" id="ARBA00022683"/>
    </source>
</evidence>
<dbReference type="Pfam" id="PF00359">
    <property type="entry name" value="PTS_EIIA_2"/>
    <property type="match status" value="1"/>
</dbReference>
<dbReference type="Gene3D" id="3.40.930.10">
    <property type="entry name" value="Mannitol-specific EII, Chain A"/>
    <property type="match status" value="1"/>
</dbReference>
<feature type="domain" description="PTS EIIA type-2" evidence="7">
    <location>
        <begin position="5"/>
        <end position="148"/>
    </location>
</feature>
<keyword evidence="9" id="KW-1185">Reference proteome</keyword>
<comment type="subcellular location">
    <subcellularLocation>
        <location evidence="1">Cytoplasm</location>
    </subcellularLocation>
</comment>
<evidence type="ECO:0000259" key="7">
    <source>
        <dbReference type="PROSITE" id="PS51094"/>
    </source>
</evidence>
<dbReference type="PROSITE" id="PS00372">
    <property type="entry name" value="PTS_EIIA_TYPE_2_HIS"/>
    <property type="match status" value="1"/>
</dbReference>
<reference evidence="8" key="1">
    <citation type="submission" date="2020-06" db="EMBL/GenBank/DDBJ databases">
        <title>Novel chitinolytic bacterium.</title>
        <authorList>
            <person name="Ungkulpasvich U."/>
            <person name="Kosugi A."/>
            <person name="Uke A."/>
        </authorList>
    </citation>
    <scope>NUCLEOTIDE SEQUENCE</scope>
    <source>
        <strain evidence="8">UUS1-1</strain>
    </source>
</reference>
<gene>
    <name evidence="8" type="ORF">G5B42_10130</name>
</gene>
<name>A0A8J6I3N5_9FIRM</name>
<evidence type="ECO:0000256" key="2">
    <source>
        <dbReference type="ARBA" id="ARBA00022448"/>
    </source>
</evidence>
<evidence type="ECO:0000256" key="3">
    <source>
        <dbReference type="ARBA" id="ARBA00022553"/>
    </source>
</evidence>
<evidence type="ECO:0000256" key="1">
    <source>
        <dbReference type="ARBA" id="ARBA00004496"/>
    </source>
</evidence>
<dbReference type="InterPro" id="IPR016152">
    <property type="entry name" value="PTrfase/Anion_transptr"/>
</dbReference>
<comment type="caution">
    <text evidence="8">The sequence shown here is derived from an EMBL/GenBank/DDBJ whole genome shotgun (WGS) entry which is preliminary data.</text>
</comment>
<keyword evidence="5" id="KW-0808">Transferase</keyword>
<dbReference type="Proteomes" id="UP000657177">
    <property type="component" value="Unassembled WGS sequence"/>
</dbReference>
<dbReference type="GO" id="GO:0005737">
    <property type="term" value="C:cytoplasm"/>
    <property type="evidence" value="ECO:0007669"/>
    <property type="project" value="UniProtKB-SubCell"/>
</dbReference>
<dbReference type="RefSeq" id="WP_181340357.1">
    <property type="nucleotide sequence ID" value="NZ_JAAKDE010000025.1"/>
</dbReference>
<evidence type="ECO:0000256" key="4">
    <source>
        <dbReference type="ARBA" id="ARBA00022597"/>
    </source>
</evidence>
<evidence type="ECO:0000313" key="8">
    <source>
        <dbReference type="EMBL" id="MBA2133889.1"/>
    </source>
</evidence>
<dbReference type="AlphaFoldDB" id="A0A8J6I3N5"/>
<dbReference type="SUPFAM" id="SSF55804">
    <property type="entry name" value="Phoshotransferase/anion transport protein"/>
    <property type="match status" value="1"/>
</dbReference>
<dbReference type="PANTHER" id="PTHR47738">
    <property type="entry name" value="PTS SYSTEM FRUCTOSE-LIKE EIIA COMPONENT-RELATED"/>
    <property type="match status" value="1"/>
</dbReference>
<organism evidence="8 9">
    <name type="scientific">Capillibacterium thermochitinicola</name>
    <dbReference type="NCBI Taxonomy" id="2699427"/>
    <lineage>
        <taxon>Bacteria</taxon>
        <taxon>Bacillati</taxon>
        <taxon>Bacillota</taxon>
        <taxon>Capillibacterium</taxon>
    </lineage>
</organism>
<dbReference type="CDD" id="cd00211">
    <property type="entry name" value="PTS_IIA_fru"/>
    <property type="match status" value="1"/>
</dbReference>
<dbReference type="GO" id="GO:0009401">
    <property type="term" value="P:phosphoenolpyruvate-dependent sugar phosphotransferase system"/>
    <property type="evidence" value="ECO:0007669"/>
    <property type="project" value="UniProtKB-KW"/>
</dbReference>
<dbReference type="GO" id="GO:0016020">
    <property type="term" value="C:membrane"/>
    <property type="evidence" value="ECO:0007669"/>
    <property type="project" value="InterPro"/>
</dbReference>
<dbReference type="PROSITE" id="PS51094">
    <property type="entry name" value="PTS_EIIA_TYPE_2"/>
    <property type="match status" value="1"/>
</dbReference>
<dbReference type="NCBIfam" id="TIGR00848">
    <property type="entry name" value="fruA"/>
    <property type="match status" value="1"/>
</dbReference>
<sequence length="149" mass="15981">MKVGDLLNSQLINLELKATSKEEAINELAALMAAGGYLHDVDEYIAAVMEREAIGSTGVGMGVAIPHGKSKAVREACVAFGKSEPGVDFSGPDGPAHLIFLIAVPENADNQHLKILANLSRMLIHEEVRSKLKQATSHEEVLNALNKRD</sequence>
<keyword evidence="4 8" id="KW-0762">Sugar transport</keyword>
<dbReference type="GO" id="GO:0008982">
    <property type="term" value="F:protein-N(PI)-phosphohistidine-sugar phosphotransferase activity"/>
    <property type="evidence" value="ECO:0007669"/>
    <property type="project" value="InterPro"/>
</dbReference>
<dbReference type="InterPro" id="IPR004715">
    <property type="entry name" value="PTS_IIA_fruc"/>
</dbReference>
<evidence type="ECO:0000313" key="9">
    <source>
        <dbReference type="Proteomes" id="UP000657177"/>
    </source>
</evidence>
<dbReference type="InterPro" id="IPR002178">
    <property type="entry name" value="PTS_EIIA_type-2_dom"/>
</dbReference>
<dbReference type="EMBL" id="JAAKDE010000025">
    <property type="protein sequence ID" value="MBA2133889.1"/>
    <property type="molecule type" value="Genomic_DNA"/>
</dbReference>
<dbReference type="InterPro" id="IPR051541">
    <property type="entry name" value="PTS_SugarTrans_NitroReg"/>
</dbReference>
<evidence type="ECO:0000256" key="5">
    <source>
        <dbReference type="ARBA" id="ARBA00022679"/>
    </source>
</evidence>
<keyword evidence="3" id="KW-0597">Phosphoprotein</keyword>
<keyword evidence="2" id="KW-0813">Transport</keyword>
<protein>
    <submittedName>
        <fullName evidence="8">PTS sugar transporter subunit IIA</fullName>
    </submittedName>
</protein>
<dbReference type="PANTHER" id="PTHR47738:SF2">
    <property type="entry name" value="PTS SYSTEM FRUCTOSE-LIKE EIIA COMPONENT"/>
    <property type="match status" value="1"/>
</dbReference>